<comment type="caution">
    <text evidence="1">The sequence shown here is derived from an EMBL/GenBank/DDBJ whole genome shotgun (WGS) entry which is preliminary data.</text>
</comment>
<protein>
    <submittedName>
        <fullName evidence="1">Uncharacterized protein</fullName>
    </submittedName>
</protein>
<feature type="non-terminal residue" evidence="1">
    <location>
        <position position="98"/>
    </location>
</feature>
<dbReference type="AlphaFoldDB" id="A0A5C6RGK7"/>
<evidence type="ECO:0000313" key="1">
    <source>
        <dbReference type="EMBL" id="TXB59721.1"/>
    </source>
</evidence>
<organism evidence="1 2">
    <name type="scientific">Phaeodactylibacter luteus</name>
    <dbReference type="NCBI Taxonomy" id="1564516"/>
    <lineage>
        <taxon>Bacteria</taxon>
        <taxon>Pseudomonadati</taxon>
        <taxon>Bacteroidota</taxon>
        <taxon>Saprospiria</taxon>
        <taxon>Saprospirales</taxon>
        <taxon>Haliscomenobacteraceae</taxon>
        <taxon>Phaeodactylibacter</taxon>
    </lineage>
</organism>
<evidence type="ECO:0000313" key="2">
    <source>
        <dbReference type="Proteomes" id="UP000321580"/>
    </source>
</evidence>
<dbReference type="Proteomes" id="UP000321580">
    <property type="component" value="Unassembled WGS sequence"/>
</dbReference>
<dbReference type="RefSeq" id="WP_147169608.1">
    <property type="nucleotide sequence ID" value="NZ_VOOR01000090.1"/>
</dbReference>
<proteinExistence type="predicted"/>
<reference evidence="1 2" key="1">
    <citation type="submission" date="2019-08" db="EMBL/GenBank/DDBJ databases">
        <title>Genome of Phaeodactylibacter luteus.</title>
        <authorList>
            <person name="Bowman J.P."/>
        </authorList>
    </citation>
    <scope>NUCLEOTIDE SEQUENCE [LARGE SCALE GENOMIC DNA]</scope>
    <source>
        <strain evidence="1 2">KCTC 42180</strain>
    </source>
</reference>
<gene>
    <name evidence="1" type="ORF">FRY97_21080</name>
</gene>
<accession>A0A5C6RGK7</accession>
<keyword evidence="2" id="KW-1185">Reference proteome</keyword>
<dbReference type="EMBL" id="VOOR01000090">
    <property type="protein sequence ID" value="TXB59721.1"/>
    <property type="molecule type" value="Genomic_DNA"/>
</dbReference>
<sequence>MPNQLKQYAQQLTNSLQQAISLHHHQLQKLVESGKLKQEEALQLAQEYAAALEAEGAPVEWAGAKTLVEAEWLQNWQRYVQDASWRLGLYEQQKGGDE</sequence>
<name>A0A5C6RGK7_9BACT</name>